<comment type="caution">
    <text evidence="4">The sequence shown here is derived from an EMBL/GenBank/DDBJ whole genome shotgun (WGS) entry which is preliminary data.</text>
</comment>
<proteinExistence type="inferred from homology"/>
<evidence type="ECO:0000313" key="5">
    <source>
        <dbReference type="Proteomes" id="UP000700334"/>
    </source>
</evidence>
<dbReference type="AlphaFoldDB" id="A0A8J6A8T0"/>
<evidence type="ECO:0000256" key="3">
    <source>
        <dbReference type="ARBA" id="ARBA00023274"/>
    </source>
</evidence>
<evidence type="ECO:0000256" key="1">
    <source>
        <dbReference type="ARBA" id="ARBA00006700"/>
    </source>
</evidence>
<protein>
    <submittedName>
        <fullName evidence="4">60S ribosomal protein L23a</fullName>
    </submittedName>
</protein>
<evidence type="ECO:0000313" key="4">
    <source>
        <dbReference type="EMBL" id="KAG8517169.1"/>
    </source>
</evidence>
<keyword evidence="5" id="KW-1185">Reference proteome</keyword>
<evidence type="ECO:0000256" key="2">
    <source>
        <dbReference type="ARBA" id="ARBA00022980"/>
    </source>
</evidence>
<sequence length="132" mass="14264">MATTAKKKGPAPPKVEAQAAALKTRKAVLKGIQTLALKATQAGIEEETNDHCAIRLPLSTESAKRKIEDNTPVFMADVKANKHQITQAVKMFYDTDVAKVNTLTRPGGEKKAYVPLACDYDILDVANKTGII</sequence>
<dbReference type="GO" id="GO:0006412">
    <property type="term" value="P:translation"/>
    <property type="evidence" value="ECO:0007669"/>
    <property type="project" value="InterPro"/>
</dbReference>
<dbReference type="Pfam" id="PF00276">
    <property type="entry name" value="Ribosomal_L23"/>
    <property type="match status" value="1"/>
</dbReference>
<accession>A0A8J6A8T0</accession>
<dbReference type="OrthoDB" id="1267328at2759"/>
<dbReference type="Proteomes" id="UP000700334">
    <property type="component" value="Unassembled WGS sequence"/>
</dbReference>
<organism evidence="4 5">
    <name type="scientific">Galemys pyrenaicus</name>
    <name type="common">Iberian desman</name>
    <name type="synonym">Pyrenean desman</name>
    <dbReference type="NCBI Taxonomy" id="202257"/>
    <lineage>
        <taxon>Eukaryota</taxon>
        <taxon>Metazoa</taxon>
        <taxon>Chordata</taxon>
        <taxon>Craniata</taxon>
        <taxon>Vertebrata</taxon>
        <taxon>Euteleostomi</taxon>
        <taxon>Mammalia</taxon>
        <taxon>Eutheria</taxon>
        <taxon>Laurasiatheria</taxon>
        <taxon>Eulipotyphla</taxon>
        <taxon>Talpidae</taxon>
        <taxon>Galemys</taxon>
    </lineage>
</organism>
<dbReference type="SUPFAM" id="SSF54189">
    <property type="entry name" value="Ribosomal proteins S24e, L23 and L15e"/>
    <property type="match status" value="1"/>
</dbReference>
<dbReference type="InterPro" id="IPR013025">
    <property type="entry name" value="Ribosomal_uL23-like"/>
</dbReference>
<gene>
    <name evidence="4" type="ORF">J0S82_009111</name>
</gene>
<dbReference type="GO" id="GO:0044391">
    <property type="term" value="C:ribosomal subunit"/>
    <property type="evidence" value="ECO:0007669"/>
    <property type="project" value="UniProtKB-ARBA"/>
</dbReference>
<comment type="similarity">
    <text evidence="1">Belongs to the universal ribosomal protein uL23 family.</text>
</comment>
<keyword evidence="3" id="KW-0687">Ribonucleoprotein</keyword>
<dbReference type="PANTHER" id="PTHR11620">
    <property type="entry name" value="60S RIBOSOMAL PROTEIN L23A"/>
    <property type="match status" value="1"/>
</dbReference>
<dbReference type="Gene3D" id="3.30.70.330">
    <property type="match status" value="1"/>
</dbReference>
<keyword evidence="2 4" id="KW-0689">Ribosomal protein</keyword>
<dbReference type="GO" id="GO:0003735">
    <property type="term" value="F:structural constituent of ribosome"/>
    <property type="evidence" value="ECO:0007669"/>
    <property type="project" value="InterPro"/>
</dbReference>
<dbReference type="EMBL" id="JAGFMF010011659">
    <property type="protein sequence ID" value="KAG8517169.1"/>
    <property type="molecule type" value="Genomic_DNA"/>
</dbReference>
<name>A0A8J6A8T0_GALPY</name>
<dbReference type="InterPro" id="IPR012678">
    <property type="entry name" value="Ribosomal_uL23/eL15/eS24_sf"/>
</dbReference>
<reference evidence="4" key="1">
    <citation type="journal article" date="2021" name="Evol. Appl.">
        <title>The genome of the Pyrenean desman and the effects of bottlenecks and inbreeding on the genomic landscape of an endangered species.</title>
        <authorList>
            <person name="Escoda L."/>
            <person name="Castresana J."/>
        </authorList>
    </citation>
    <scope>NUCLEOTIDE SEQUENCE</scope>
    <source>
        <strain evidence="4">IBE-C5619</strain>
    </source>
</reference>
<dbReference type="InterPro" id="IPR012677">
    <property type="entry name" value="Nucleotide-bd_a/b_plait_sf"/>
</dbReference>